<feature type="non-terminal residue" evidence="9">
    <location>
        <position position="90"/>
    </location>
</feature>
<evidence type="ECO:0000256" key="3">
    <source>
        <dbReference type="ARBA" id="ARBA00048266"/>
    </source>
</evidence>
<reference evidence="9" key="1">
    <citation type="journal article" date="2011" name="Genome Res.">
        <title>Deep small RNA sequencing from the nematode Ascaris reveals conservation, functional diversification, and novel developmental profiles.</title>
        <authorList>
            <person name="Wang J."/>
            <person name="Czech B."/>
            <person name="Crunk A."/>
            <person name="Wallace A."/>
            <person name="Mitreva M."/>
            <person name="Hannon G.J."/>
            <person name="Davis R.E."/>
        </authorList>
    </citation>
    <scope>NUCLEOTIDE SEQUENCE</scope>
</reference>
<dbReference type="EC" id="1.3.1.89" evidence="2"/>
<dbReference type="InterPro" id="IPR013785">
    <property type="entry name" value="Aldolase_TIM"/>
</dbReference>
<dbReference type="PANTHER" id="PTHR45846">
    <property type="entry name" value="TRNA-DIHYDROURIDINE(47) SYNTHASE [NAD(P)(+)]-LIKE"/>
    <property type="match status" value="1"/>
</dbReference>
<dbReference type="GO" id="GO:0003723">
    <property type="term" value="F:RNA binding"/>
    <property type="evidence" value="ECO:0007669"/>
    <property type="project" value="TreeGrafter"/>
</dbReference>
<keyword evidence="7" id="KW-0812">Transmembrane</keyword>
<keyword evidence="7" id="KW-1133">Transmembrane helix</keyword>
<evidence type="ECO:0000313" key="9">
    <source>
        <dbReference type="EMBL" id="ADY48937.1"/>
    </source>
</evidence>
<dbReference type="Gene3D" id="3.20.20.70">
    <property type="entry name" value="Aldolase class I"/>
    <property type="match status" value="1"/>
</dbReference>
<dbReference type="PANTHER" id="PTHR45846:SF1">
    <property type="entry name" value="TRNA-DIHYDROURIDINE(47) SYNTHASE [NAD(P)(+)]-LIKE"/>
    <property type="match status" value="1"/>
</dbReference>
<comment type="catalytic activity">
    <reaction evidence="3">
        <text>5,6-dihydrouridine(47) in tRNA + NAD(+) = uridine(47) in tRNA + NADH + H(+)</text>
        <dbReference type="Rhea" id="RHEA:53364"/>
        <dbReference type="Rhea" id="RHEA-COMP:13539"/>
        <dbReference type="Rhea" id="RHEA-COMP:13540"/>
        <dbReference type="ChEBI" id="CHEBI:15378"/>
        <dbReference type="ChEBI" id="CHEBI:57540"/>
        <dbReference type="ChEBI" id="CHEBI:57945"/>
        <dbReference type="ChEBI" id="CHEBI:65315"/>
        <dbReference type="ChEBI" id="CHEBI:74443"/>
        <dbReference type="EC" id="1.3.1.89"/>
    </reaction>
    <physiologicalReaction direction="right-to-left" evidence="3">
        <dbReference type="Rhea" id="RHEA:53366"/>
    </physiologicalReaction>
</comment>
<proteinExistence type="evidence at transcript level"/>
<dbReference type="InterPro" id="IPR035587">
    <property type="entry name" value="DUS-like_FMN-bd"/>
</dbReference>
<evidence type="ECO:0000256" key="4">
    <source>
        <dbReference type="ARBA" id="ARBA00048342"/>
    </source>
</evidence>
<dbReference type="SUPFAM" id="SSF51395">
    <property type="entry name" value="FMN-linked oxidoreductases"/>
    <property type="match status" value="1"/>
</dbReference>
<comment type="catalytic activity">
    <reaction evidence="6">
        <text>5,6-dihydrouridine(47) in tRNA + NADP(+) = uridine(47) in tRNA + NADPH + H(+)</text>
        <dbReference type="Rhea" id="RHEA:53360"/>
        <dbReference type="Rhea" id="RHEA-COMP:13539"/>
        <dbReference type="Rhea" id="RHEA-COMP:13540"/>
        <dbReference type="ChEBI" id="CHEBI:15378"/>
        <dbReference type="ChEBI" id="CHEBI:57783"/>
        <dbReference type="ChEBI" id="CHEBI:58349"/>
        <dbReference type="ChEBI" id="CHEBI:65315"/>
        <dbReference type="ChEBI" id="CHEBI:74443"/>
        <dbReference type="EC" id="1.3.1.89"/>
    </reaction>
    <physiologicalReaction direction="right-to-left" evidence="6">
        <dbReference type="Rhea" id="RHEA:53362"/>
    </physiologicalReaction>
</comment>
<evidence type="ECO:0000259" key="8">
    <source>
        <dbReference type="Pfam" id="PF01207"/>
    </source>
</evidence>
<dbReference type="EMBL" id="JI211717">
    <property type="protein sequence ID" value="ADY48937.1"/>
    <property type="molecule type" value="mRNA"/>
</dbReference>
<comment type="catalytic activity">
    <reaction evidence="4">
        <text>a 5,6-dihydrouridine in mRNA + NAD(+) = a uridine in mRNA + NADH + H(+)</text>
        <dbReference type="Rhea" id="RHEA:69851"/>
        <dbReference type="Rhea" id="RHEA-COMP:14658"/>
        <dbReference type="Rhea" id="RHEA-COMP:17789"/>
        <dbReference type="ChEBI" id="CHEBI:15378"/>
        <dbReference type="ChEBI" id="CHEBI:57540"/>
        <dbReference type="ChEBI" id="CHEBI:57945"/>
        <dbReference type="ChEBI" id="CHEBI:65315"/>
        <dbReference type="ChEBI" id="CHEBI:74443"/>
    </reaction>
    <physiologicalReaction direction="right-to-left" evidence="4">
        <dbReference type="Rhea" id="RHEA:69853"/>
    </physiologicalReaction>
</comment>
<keyword evidence="7" id="KW-0472">Membrane</keyword>
<dbReference type="AlphaFoldDB" id="F1LFN3"/>
<feature type="domain" description="DUS-like FMN-binding" evidence="8">
    <location>
        <begin position="16"/>
        <end position="63"/>
    </location>
</feature>
<sequence>MCSSGCKSTILGMRSDILSYHDYYKRLEEYPINGVMIARGALIKPWIFTEIKERREIGIFLQENVSSLCNVLLIMVLIIGVRMMRVLRRP</sequence>
<protein>
    <recommendedName>
        <fullName evidence="2">tRNA-dihydrouridine(47) synthase [NAD(P)(+)]</fullName>
        <ecNumber evidence="2">1.3.1.89</ecNumber>
    </recommendedName>
</protein>
<evidence type="ECO:0000256" key="2">
    <source>
        <dbReference type="ARBA" id="ARBA00012376"/>
    </source>
</evidence>
<evidence type="ECO:0000256" key="1">
    <source>
        <dbReference type="ARBA" id="ARBA00005451"/>
    </source>
</evidence>
<feature type="transmembrane region" description="Helical" evidence="7">
    <location>
        <begin position="65"/>
        <end position="84"/>
    </location>
</feature>
<name>F1LFN3_ASCSU</name>
<evidence type="ECO:0000256" key="6">
    <source>
        <dbReference type="ARBA" id="ARBA00049513"/>
    </source>
</evidence>
<evidence type="ECO:0000256" key="5">
    <source>
        <dbReference type="ARBA" id="ARBA00049447"/>
    </source>
</evidence>
<comment type="similarity">
    <text evidence="1">Belongs to the Dus family. Dus3 subfamily.</text>
</comment>
<evidence type="ECO:0000256" key="7">
    <source>
        <dbReference type="SAM" id="Phobius"/>
    </source>
</evidence>
<comment type="catalytic activity">
    <reaction evidence="5">
        <text>a 5,6-dihydrouridine in mRNA + NADP(+) = a uridine in mRNA + NADPH + H(+)</text>
        <dbReference type="Rhea" id="RHEA:69855"/>
        <dbReference type="Rhea" id="RHEA-COMP:14658"/>
        <dbReference type="Rhea" id="RHEA-COMP:17789"/>
        <dbReference type="ChEBI" id="CHEBI:15378"/>
        <dbReference type="ChEBI" id="CHEBI:57783"/>
        <dbReference type="ChEBI" id="CHEBI:58349"/>
        <dbReference type="ChEBI" id="CHEBI:65315"/>
        <dbReference type="ChEBI" id="CHEBI:74443"/>
    </reaction>
    <physiologicalReaction direction="right-to-left" evidence="5">
        <dbReference type="Rhea" id="RHEA:69857"/>
    </physiologicalReaction>
</comment>
<dbReference type="Pfam" id="PF01207">
    <property type="entry name" value="Dus"/>
    <property type="match status" value="1"/>
</dbReference>
<accession>F1LFN3</accession>
<dbReference type="GO" id="GO:0102265">
    <property type="term" value="F:tRNA-dihydrouridine47 synthase activity"/>
    <property type="evidence" value="ECO:0007669"/>
    <property type="project" value="UniProtKB-EC"/>
</dbReference>
<organism evidence="9">
    <name type="scientific">Ascaris suum</name>
    <name type="common">Pig roundworm</name>
    <name type="synonym">Ascaris lumbricoides</name>
    <dbReference type="NCBI Taxonomy" id="6253"/>
    <lineage>
        <taxon>Eukaryota</taxon>
        <taxon>Metazoa</taxon>
        <taxon>Ecdysozoa</taxon>
        <taxon>Nematoda</taxon>
        <taxon>Chromadorea</taxon>
        <taxon>Rhabditida</taxon>
        <taxon>Spirurina</taxon>
        <taxon>Ascaridomorpha</taxon>
        <taxon>Ascaridoidea</taxon>
        <taxon>Ascarididae</taxon>
        <taxon>Ascaris</taxon>
    </lineage>
</organism>